<dbReference type="Pfam" id="PF13489">
    <property type="entry name" value="Methyltransf_23"/>
    <property type="match status" value="1"/>
</dbReference>
<evidence type="ECO:0000313" key="4">
    <source>
        <dbReference type="Proteomes" id="UP000826661"/>
    </source>
</evidence>
<evidence type="ECO:0008006" key="5">
    <source>
        <dbReference type="Google" id="ProtNLM"/>
    </source>
</evidence>
<evidence type="ECO:0000313" key="3">
    <source>
        <dbReference type="EMBL" id="QYS94954.1"/>
    </source>
</evidence>
<protein>
    <recommendedName>
        <fullName evidence="5">Methyltransferase</fullName>
    </recommendedName>
</protein>
<keyword evidence="4" id="KW-1185">Reference proteome</keyword>
<dbReference type="CDD" id="cd02440">
    <property type="entry name" value="AdoMet_MTases"/>
    <property type="match status" value="1"/>
</dbReference>
<organism evidence="3 4">
    <name type="scientific">Trichoderma simmonsii</name>
    <dbReference type="NCBI Taxonomy" id="1491479"/>
    <lineage>
        <taxon>Eukaryota</taxon>
        <taxon>Fungi</taxon>
        <taxon>Dikarya</taxon>
        <taxon>Ascomycota</taxon>
        <taxon>Pezizomycotina</taxon>
        <taxon>Sordariomycetes</taxon>
        <taxon>Hypocreomycetidae</taxon>
        <taxon>Hypocreales</taxon>
        <taxon>Hypocreaceae</taxon>
        <taxon>Trichoderma</taxon>
    </lineage>
</organism>
<comment type="similarity">
    <text evidence="1">Belongs to the methyltransferase superfamily. LaeA methyltransferase family.</text>
</comment>
<evidence type="ECO:0000256" key="1">
    <source>
        <dbReference type="ARBA" id="ARBA00038158"/>
    </source>
</evidence>
<dbReference type="PANTHER" id="PTHR43591">
    <property type="entry name" value="METHYLTRANSFERASE"/>
    <property type="match status" value="1"/>
</dbReference>
<dbReference type="SUPFAM" id="SSF53335">
    <property type="entry name" value="S-adenosyl-L-methionine-dependent methyltransferases"/>
    <property type="match status" value="1"/>
</dbReference>
<gene>
    <name evidence="3" type="ORF">H0G86_002272</name>
</gene>
<dbReference type="Proteomes" id="UP000826661">
    <property type="component" value="Chromosome I"/>
</dbReference>
<dbReference type="PANTHER" id="PTHR43591:SF10">
    <property type="entry name" value="ABC TRANSMEMBRANE TYPE-1 DOMAIN-CONTAINING PROTEIN-RELATED"/>
    <property type="match status" value="1"/>
</dbReference>
<sequence>MEDESQPLPETDEGQAISGLQGYQFTFGVSAPSSSDDSFIEPDPQAESSYTFDSSSLTDSVMDFPRQFGRTYHAYKEGSYAFPNDEVEQERLALQDCAFTRAMGDKLYFAPLDDHPPRRILDIATGTGDWAIAMGDCFPNAIVTATDLSPIQPEVVPTNVEFYVEDSSEPWNYSETFDYIHTKTTGGCWESYEAQIAQQAFETLAPGGWFESQECDSVPHCDDNTLKPDSALATWFQEFLNAGEEAKRPHSEGCKLKSIYERVGFVDVHERKFKVPLNGWAKDQDLKEIGRLMEMNMQMGLSAFSLAPFNRVYGRTPEEIEVSLVEVRRDVSDPSIHAYLPIFVVWGRKPFPGEQ</sequence>
<dbReference type="Gene3D" id="3.40.50.150">
    <property type="entry name" value="Vaccinia Virus protein VP39"/>
    <property type="match status" value="1"/>
</dbReference>
<reference evidence="3 4" key="1">
    <citation type="journal article" date="2021" name="BMC Genomics">
        <title>Telomere-to-telomere genome assembly of asparaginase-producing Trichoderma simmonsii.</title>
        <authorList>
            <person name="Chung D."/>
            <person name="Kwon Y.M."/>
            <person name="Yang Y."/>
        </authorList>
    </citation>
    <scope>NUCLEOTIDE SEQUENCE [LARGE SCALE GENOMIC DNA]</scope>
    <source>
        <strain evidence="3 4">GH-Sj1</strain>
    </source>
</reference>
<dbReference type="InterPro" id="IPR029063">
    <property type="entry name" value="SAM-dependent_MTases_sf"/>
</dbReference>
<evidence type="ECO:0000256" key="2">
    <source>
        <dbReference type="SAM" id="MobiDB-lite"/>
    </source>
</evidence>
<dbReference type="AlphaFoldDB" id="A0A8G0L7Y2"/>
<dbReference type="GO" id="GO:0008168">
    <property type="term" value="F:methyltransferase activity"/>
    <property type="evidence" value="ECO:0007669"/>
    <property type="project" value="TreeGrafter"/>
</dbReference>
<name>A0A8G0L7Y2_9HYPO</name>
<feature type="region of interest" description="Disordered" evidence="2">
    <location>
        <begin position="28"/>
        <end position="52"/>
    </location>
</feature>
<dbReference type="EMBL" id="CP075864">
    <property type="protein sequence ID" value="QYS94954.1"/>
    <property type="molecule type" value="Genomic_DNA"/>
</dbReference>
<proteinExistence type="inferred from homology"/>
<accession>A0A8G0L7Y2</accession>